<dbReference type="InterPro" id="IPR008969">
    <property type="entry name" value="CarboxyPept-like_regulatory"/>
</dbReference>
<dbReference type="SUPFAM" id="SSF49344">
    <property type="entry name" value="CBD9-like"/>
    <property type="match status" value="1"/>
</dbReference>
<dbReference type="Gene3D" id="2.70.98.70">
    <property type="match status" value="1"/>
</dbReference>
<evidence type="ECO:0000256" key="2">
    <source>
        <dbReference type="ARBA" id="ARBA00022729"/>
    </source>
</evidence>
<dbReference type="InterPro" id="IPR012480">
    <property type="entry name" value="Hepar_II_III_C"/>
</dbReference>
<dbReference type="EMBL" id="RBAH01000007">
    <property type="protein sequence ID" value="RKN84795.1"/>
    <property type="molecule type" value="Genomic_DNA"/>
</dbReference>
<dbReference type="PANTHER" id="PTHR39210">
    <property type="entry name" value="HEPARIN-SULFATE LYASE"/>
    <property type="match status" value="1"/>
</dbReference>
<evidence type="ECO:0000256" key="4">
    <source>
        <dbReference type="ARBA" id="ARBA00023239"/>
    </source>
</evidence>
<name>A0A3B0CFW9_9BACL</name>
<evidence type="ECO:0000256" key="5">
    <source>
        <dbReference type="SAM" id="SignalP"/>
    </source>
</evidence>
<dbReference type="InterPro" id="IPR008929">
    <property type="entry name" value="Chondroitin_lyas"/>
</dbReference>
<sequence length="1817" mass="195770">MWENKKQRRGRLLTGLLMVALVSSVWPSAAGTQKMVLNEGGTPVAEAPEVSVRTDRWLTAQRASSPVQADGVWNESVWASAAGSGGFSTAYFGEPAEQETQMKLAYDDTHLYIALDGQYESGYTGANAPEAERVFLLLSHDDDRMKFYSVPVSITAGPHPIGIRYNNFTTADVRETLQQVVDLTKGGQAQQAVSKRSDGWSAEVSIPLSALGVQGIAAGERWQVNAIRYFGIASSRPLSSWVPVRRMTVIDGDNTGPNRGYTLSVYTANEGRFGSLYFDGRPDEPVTGKPVAEWPLSASARLLYDSFTEKRLVLKEDDWDAVSSSVSMSWTSPYGEQTALLPASVATEGSDQVVSFSHPEPLQNGTYRLEVIAEESGGLRMKQLELSFDRDGLIAAGNEKFPTSPPASVNQVTSAPPSLEVAKLLSLVPDRVGMFFAGVPHAPELSERATNYTWSVADPWVLTSTDSGKIKYPNPQYPENKMLTVTNRLGQTVEYPYYEDANGKRYFLSAHLWYMQRQYLLTRTRELAQTDPLGAARLLYRFAQVVPGWVPMNDYDKGVQYPVVPSGGPPYPYYGGLWSRWSQNEMAALGQLADAYAIVNRTNAFELLSAELGENVDERIVQDMFRPSLDYFHSFPVIKANVEVSNYNGLIALAKALNDPDLMHEAVELVEQYVVNMYMLDGFWKEVSVSYHKDSVLLLSQAIQQAAGWSDPPGYESPRTGDRFEQLDLLERLPQLPAMQGIAAKLAYPDGRVLPINDTWAFYKPPQPQDTGSMLLPGAGIAKLARGQGSGQTMLYMGFSPKNGHDHKDPLNLTLFAKGQELLPDIGYTHTKYRQWSMSTLAHNTVVVDGRDAVTSGVAKSGGAIRDMVKLGDAAQVVRAEQPNAYPQTETYGREPWLIGFGGAGPDEAYVLDLFRVTGGTRHEYTLNGDANRTAYFETDAALAAYGPYLLEGNPAVVEPTNEYETGTIDGGQYHGYMHVRNVRTAALTDGLFEATLRTADGTAARSNLRITGFAGTGASEMFIGESPSLQATRLQGLNYDTQTEADKYFMPKLVVRREGTALNSNFITVLEPFASGQQPRIEHVEVLLSDEQTGAAAVAITYGSTRDIVLSAPQYAGTPLVVGNLRLDGKLGFIRLVNGQIEQMQLADGTRLSMGEAVVTAGGAVHGTVVRTERKQDGSGRNALVTGAAVPFSAAGRYAIVTQADGSAAGYRIASVQSVGSETVLDLGEQDPGFVIEPDGGARQLYFPMKQWSGAPSLYIANLEESGFTPLPPLSPGTVSGTVYGPELAPLGGAKVNVSGYGDLSAVTGPDGGFVLSPAPGGWQRVTAKKDGYRTTVSDAVYVGAGHTAVVTLELDDDSPPLLTGAPAVGAGVGEQVQATSSRDGVLYLVPESVPPVLTQLEAATVNTAVYATRTAASAHTPAFLDTSGFAAGRYMLYAADNSGRVSAGKTLWLLPKGQPIVDNEDPLVRYSGTWATTKGDDRHIGSSAVTATADGAYVDIPFYGDRAQLIGVRFNTHGKAAIYIDGEYRTTVDNYLANWKAQQVIFDTGPLTEGAHVIRYERTGEKNPASSNYLIHFDALRNMTPELLPPTAGLVGNGPVAIGTPVTATSSKSSSLYLVPRSTAAFRSAIEAAGASANGSSATVTASTYGLLDTSGFAPGLYNVYAIDANGALSEALPPIAVIDPGEKLVDSVSSVVYYSGTWYTTSNDSRHIGNSAVTAMSNGAYADIPFYGERAQLLGVRYNAHGKAAIYIDGEYRTTVDNYLASWKAQQIIFDTGVLPEGLHTIRYERTGEKNPASSDYWIHFDALLVIEAP</sequence>
<dbReference type="Pfam" id="PF13620">
    <property type="entry name" value="CarboxypepD_reg"/>
    <property type="match status" value="1"/>
</dbReference>
<keyword evidence="2 5" id="KW-0732">Signal</keyword>
<dbReference type="GO" id="GO:0042597">
    <property type="term" value="C:periplasmic space"/>
    <property type="evidence" value="ECO:0007669"/>
    <property type="project" value="UniProtKB-SubCell"/>
</dbReference>
<dbReference type="Pfam" id="PF07940">
    <property type="entry name" value="Hepar_II_III_C"/>
    <property type="match status" value="1"/>
</dbReference>
<feature type="domain" description="Heparinase II/III-like C-terminal" evidence="6">
    <location>
        <begin position="771"/>
        <end position="858"/>
    </location>
</feature>
<dbReference type="Gene3D" id="2.60.40.1120">
    <property type="entry name" value="Carboxypeptidase-like, regulatory domain"/>
    <property type="match status" value="1"/>
</dbReference>
<dbReference type="SUPFAM" id="SSF49464">
    <property type="entry name" value="Carboxypeptidase regulatory domain-like"/>
    <property type="match status" value="1"/>
</dbReference>
<dbReference type="Gene3D" id="2.60.40.1190">
    <property type="match status" value="1"/>
</dbReference>
<gene>
    <name evidence="7" type="ORF">D7M11_12495</name>
</gene>
<evidence type="ECO:0000256" key="1">
    <source>
        <dbReference type="ARBA" id="ARBA00004418"/>
    </source>
</evidence>
<evidence type="ECO:0000313" key="7">
    <source>
        <dbReference type="EMBL" id="RKN84795.1"/>
    </source>
</evidence>
<keyword evidence="4" id="KW-0456">Lyase</keyword>
<feature type="chain" id="PRO_5038641211" description="Heparinase II/III-like C-terminal domain-containing protein" evidence="5">
    <location>
        <begin position="30"/>
        <end position="1817"/>
    </location>
</feature>
<comment type="caution">
    <text evidence="7">The sequence shown here is derived from an EMBL/GenBank/DDBJ whole genome shotgun (WGS) entry which is preliminary data.</text>
</comment>
<dbReference type="SUPFAM" id="SSF48230">
    <property type="entry name" value="Chondroitin AC/alginate lyase"/>
    <property type="match status" value="1"/>
</dbReference>
<proteinExistence type="predicted"/>
<keyword evidence="3" id="KW-0574">Periplasm</keyword>
<accession>A0A3B0CFW9</accession>
<dbReference type="GO" id="GO:0016829">
    <property type="term" value="F:lyase activity"/>
    <property type="evidence" value="ECO:0007669"/>
    <property type="project" value="UniProtKB-KW"/>
</dbReference>
<dbReference type="OrthoDB" id="9807519at2"/>
<dbReference type="Proteomes" id="UP000282311">
    <property type="component" value="Unassembled WGS sequence"/>
</dbReference>
<feature type="signal peptide" evidence="5">
    <location>
        <begin position="1"/>
        <end position="29"/>
    </location>
</feature>
<dbReference type="Gene3D" id="2.60.120.260">
    <property type="entry name" value="Galactose-binding domain-like"/>
    <property type="match status" value="2"/>
</dbReference>
<comment type="subcellular location">
    <subcellularLocation>
        <location evidence="1">Periplasm</location>
    </subcellularLocation>
</comment>
<dbReference type="Gene3D" id="1.50.10.100">
    <property type="entry name" value="Chondroitin AC/alginate lyase"/>
    <property type="match status" value="1"/>
</dbReference>
<dbReference type="RefSeq" id="WP_120747537.1">
    <property type="nucleotide sequence ID" value="NZ_RBAH01000007.1"/>
</dbReference>
<reference evidence="7 8" key="1">
    <citation type="journal article" date="2007" name="Int. J. Syst. Evol. Microbiol.">
        <title>Paenibacillus ginsengarvi sp. nov., isolated from soil from ginseng cultivation.</title>
        <authorList>
            <person name="Yoon M.H."/>
            <person name="Ten L.N."/>
            <person name="Im W.T."/>
        </authorList>
    </citation>
    <scope>NUCLEOTIDE SEQUENCE [LARGE SCALE GENOMIC DNA]</scope>
    <source>
        <strain evidence="7 8">KCTC 13059</strain>
    </source>
</reference>
<evidence type="ECO:0000259" key="6">
    <source>
        <dbReference type="Pfam" id="PF07940"/>
    </source>
</evidence>
<evidence type="ECO:0000313" key="8">
    <source>
        <dbReference type="Proteomes" id="UP000282311"/>
    </source>
</evidence>
<evidence type="ECO:0000256" key="3">
    <source>
        <dbReference type="ARBA" id="ARBA00022764"/>
    </source>
</evidence>
<keyword evidence="8" id="KW-1185">Reference proteome</keyword>
<protein>
    <recommendedName>
        <fullName evidence="6">Heparinase II/III-like C-terminal domain-containing protein</fullName>
    </recommendedName>
</protein>
<organism evidence="7 8">
    <name type="scientific">Paenibacillus ginsengarvi</name>
    <dbReference type="NCBI Taxonomy" id="400777"/>
    <lineage>
        <taxon>Bacteria</taxon>
        <taxon>Bacillati</taxon>
        <taxon>Bacillota</taxon>
        <taxon>Bacilli</taxon>
        <taxon>Bacillales</taxon>
        <taxon>Paenibacillaceae</taxon>
        <taxon>Paenibacillus</taxon>
    </lineage>
</organism>
<dbReference type="PANTHER" id="PTHR39210:SF1">
    <property type="entry name" value="HEPARIN-SULFATE LYASE"/>
    <property type="match status" value="1"/>
</dbReference>